<organism evidence="2 3">
    <name type="scientific">Orbilia oligospora</name>
    <name type="common">Nematode-trapping fungus</name>
    <name type="synonym">Arthrobotrys oligospora</name>
    <dbReference type="NCBI Taxonomy" id="2813651"/>
    <lineage>
        <taxon>Eukaryota</taxon>
        <taxon>Fungi</taxon>
        <taxon>Dikarya</taxon>
        <taxon>Ascomycota</taxon>
        <taxon>Pezizomycotina</taxon>
        <taxon>Orbiliomycetes</taxon>
        <taxon>Orbiliales</taxon>
        <taxon>Orbiliaceae</taxon>
        <taxon>Orbilia</taxon>
    </lineage>
</organism>
<feature type="region of interest" description="Disordered" evidence="1">
    <location>
        <begin position="66"/>
        <end position="92"/>
    </location>
</feature>
<dbReference type="AlphaFoldDB" id="A0A8H2HX84"/>
<feature type="compositionally biased region" description="Basic and acidic residues" evidence="1">
    <location>
        <begin position="74"/>
        <end position="88"/>
    </location>
</feature>
<comment type="caution">
    <text evidence="2">The sequence shown here is derived from an EMBL/GenBank/DDBJ whole genome shotgun (WGS) entry which is preliminary data.</text>
</comment>
<proteinExistence type="predicted"/>
<protein>
    <submittedName>
        <fullName evidence="2">Uncharacterized protein</fullName>
    </submittedName>
</protein>
<reference evidence="2 3" key="1">
    <citation type="submission" date="2019-03" db="EMBL/GenBank/DDBJ databases">
        <title>Nematode-trapping fungi genome.</title>
        <authorList>
            <person name="Vidal-Diez De Ulzurrun G."/>
        </authorList>
    </citation>
    <scope>NUCLEOTIDE SEQUENCE [LARGE SCALE GENOMIC DNA]</scope>
    <source>
        <strain evidence="2 3">TWF154</strain>
    </source>
</reference>
<sequence>MRGSKYQFQLVCIVSPLSQIQIECFSLVRPALNLTNPTDLTSLLRVCPKPPKFAVQLVRPNGMCENTRKPLHVANEREEKEKKKERSATRTTFLCREEAQRRGGKSRRHHLGGIACRAGGFGAQDNTGLKLKKLTCVESH</sequence>
<gene>
    <name evidence="2" type="ORF">EYR41_001619</name>
</gene>
<evidence type="ECO:0000313" key="3">
    <source>
        <dbReference type="Proteomes" id="UP000297595"/>
    </source>
</evidence>
<evidence type="ECO:0000313" key="2">
    <source>
        <dbReference type="EMBL" id="TGJ74643.1"/>
    </source>
</evidence>
<evidence type="ECO:0000256" key="1">
    <source>
        <dbReference type="SAM" id="MobiDB-lite"/>
    </source>
</evidence>
<dbReference type="Proteomes" id="UP000297595">
    <property type="component" value="Unassembled WGS sequence"/>
</dbReference>
<name>A0A8H2HX84_ORBOL</name>
<dbReference type="EMBL" id="SOZJ01000001">
    <property type="protein sequence ID" value="TGJ74643.1"/>
    <property type="molecule type" value="Genomic_DNA"/>
</dbReference>
<accession>A0A8H2HX84</accession>